<reference evidence="12 13" key="1">
    <citation type="submission" date="2018-06" db="EMBL/GenBank/DDBJ databases">
        <authorList>
            <consortium name="Pathogen Informatics"/>
            <person name="Doyle S."/>
        </authorList>
    </citation>
    <scope>NUCLEOTIDE SEQUENCE [LARGE SCALE GENOMIC DNA]</scope>
    <source>
        <strain evidence="12 13">NCTC10738</strain>
    </source>
</reference>
<dbReference type="SUPFAM" id="SSF48576">
    <property type="entry name" value="Terpenoid synthases"/>
    <property type="match status" value="1"/>
</dbReference>
<evidence type="ECO:0000256" key="11">
    <source>
        <dbReference type="ARBA" id="ARBA00083124"/>
    </source>
</evidence>
<comment type="cofactor">
    <cofactor evidence="1">
        <name>Mg(2+)</name>
        <dbReference type="ChEBI" id="CHEBI:18420"/>
    </cofactor>
</comment>
<dbReference type="NCBIfam" id="NF008140">
    <property type="entry name" value="PRK10888.1"/>
    <property type="match status" value="1"/>
</dbReference>
<dbReference type="EC" id="2.5.1.90" evidence="8"/>
<evidence type="ECO:0000256" key="2">
    <source>
        <dbReference type="ARBA" id="ARBA00006706"/>
    </source>
</evidence>
<dbReference type="GO" id="GO:0008299">
    <property type="term" value="P:isoprenoid biosynthetic process"/>
    <property type="evidence" value="ECO:0007669"/>
    <property type="project" value="InterPro"/>
</dbReference>
<evidence type="ECO:0000256" key="1">
    <source>
        <dbReference type="ARBA" id="ARBA00001946"/>
    </source>
</evidence>
<evidence type="ECO:0000256" key="9">
    <source>
        <dbReference type="ARBA" id="ARBA00072473"/>
    </source>
</evidence>
<gene>
    <name evidence="12" type="primary">ispB</name>
    <name evidence="12" type="ORF">NCTC10738_02684</name>
</gene>
<dbReference type="GO" id="GO:0046872">
    <property type="term" value="F:metal ion binding"/>
    <property type="evidence" value="ECO:0007669"/>
    <property type="project" value="UniProtKB-KW"/>
</dbReference>
<dbReference type="PANTHER" id="PTHR12001:SF69">
    <property type="entry name" value="ALL TRANS-POLYPRENYL-DIPHOSPHATE SYNTHASE PDSS1"/>
    <property type="match status" value="1"/>
</dbReference>
<dbReference type="InterPro" id="IPR033749">
    <property type="entry name" value="Polyprenyl_synt_CS"/>
</dbReference>
<keyword evidence="3 12" id="KW-0808">Transferase</keyword>
<keyword evidence="13" id="KW-1185">Reference proteome</keyword>
<dbReference type="FunFam" id="1.10.600.10:FF:000002">
    <property type="entry name" value="Octaprenyl diphosphate synthase"/>
    <property type="match status" value="1"/>
</dbReference>
<dbReference type="InterPro" id="IPR008949">
    <property type="entry name" value="Isoprenoid_synthase_dom_sf"/>
</dbReference>
<dbReference type="CDD" id="cd00685">
    <property type="entry name" value="Trans_IPPS_HT"/>
    <property type="match status" value="1"/>
</dbReference>
<evidence type="ECO:0000256" key="5">
    <source>
        <dbReference type="ARBA" id="ARBA00022842"/>
    </source>
</evidence>
<accession>A0A380AE84</accession>
<dbReference type="Pfam" id="PF00348">
    <property type="entry name" value="polyprenyl_synt"/>
    <property type="match status" value="1"/>
</dbReference>
<sequence length="503" mass="55738">MAHFLLVVLTTVELLDSYLFTTAMANNSSHNFTACYQRGTHLDVFTISDQQNLIELDSLTSGNFNFFQTNSMAFSNTVLLTTTLKNSVHSYFTPKFLTRRLISMRLGATKTLMTMGAEFTRRILYWQALIDEEEKKTGLTRTLISLLLSCSLILGKLRSIKIFKLIGSCRFGVPSYLESTMDLTAIRQLADADMQAVNQLIYKQLESDVALINQLGFYIINGGGKRMRPLLSILAARSLDYSGEAHLKLAAIIEFIHTASLLHDDVVDESTLRRGRETANALFGNSASVLVGDFLYTRSFQMMTELESMKVLQVLANTTNVLAEGEVLQLMNCNDPDTTEASYMRVIYCKTAKLFEAATRLAGVLAGCDSEMETALADYGKYLGTAFQLTDDLLDYTADAEELGKNIGDDLAEGKPTLPLIYAIAHGTEPQRQMIRQAIEQGDGTEHIEAIIDALNTCGALEYTQQRAYEESDKAIEALSVLPESDYKQALISLAKIAVARSH</sequence>
<dbReference type="EMBL" id="UGYO01000001">
    <property type="protein sequence ID" value="SUI78951.1"/>
    <property type="molecule type" value="Genomic_DNA"/>
</dbReference>
<dbReference type="PROSITE" id="PS00723">
    <property type="entry name" value="POLYPRENYL_SYNTHASE_1"/>
    <property type="match status" value="1"/>
</dbReference>
<dbReference type="AntiFam" id="ANF00191">
    <property type="entry name" value="Shadow ORF (opposite rplU)"/>
</dbReference>
<evidence type="ECO:0000256" key="8">
    <source>
        <dbReference type="ARBA" id="ARBA00066511"/>
    </source>
</evidence>
<dbReference type="SFLD" id="SFLDS00005">
    <property type="entry name" value="Isoprenoid_Synthase_Type_I"/>
    <property type="match status" value="1"/>
</dbReference>
<dbReference type="PANTHER" id="PTHR12001">
    <property type="entry name" value="GERANYLGERANYL PYROPHOSPHATE SYNTHASE"/>
    <property type="match status" value="1"/>
</dbReference>
<evidence type="ECO:0000256" key="7">
    <source>
        <dbReference type="ARBA" id="ARBA00055029"/>
    </source>
</evidence>
<comment type="catalytic activity">
    <reaction evidence="6">
        <text>5 isopentenyl diphosphate + (2E,6E)-farnesyl diphosphate = all-trans-octaprenyl diphosphate + 5 diphosphate</text>
        <dbReference type="Rhea" id="RHEA:27798"/>
        <dbReference type="ChEBI" id="CHEBI:33019"/>
        <dbReference type="ChEBI" id="CHEBI:57711"/>
        <dbReference type="ChEBI" id="CHEBI:128769"/>
        <dbReference type="ChEBI" id="CHEBI:175763"/>
        <dbReference type="EC" id="2.5.1.90"/>
    </reaction>
</comment>
<protein>
    <recommendedName>
        <fullName evidence="9">Octaprenyl diphosphate synthase</fullName>
        <ecNumber evidence="8">2.5.1.90</ecNumber>
    </recommendedName>
    <alternativeName>
        <fullName evidence="11">All-trans-octaprenyl-diphosphate synthase</fullName>
    </alternativeName>
    <alternativeName>
        <fullName evidence="10">Octaprenyl pyrophosphate synthase</fullName>
    </alternativeName>
</protein>
<dbReference type="PROSITE" id="PS00444">
    <property type="entry name" value="POLYPRENYL_SYNTHASE_2"/>
    <property type="match status" value="1"/>
</dbReference>
<proteinExistence type="inferred from homology"/>
<organism evidence="12 13">
    <name type="scientific">Shewanella algae</name>
    <dbReference type="NCBI Taxonomy" id="38313"/>
    <lineage>
        <taxon>Bacteria</taxon>
        <taxon>Pseudomonadati</taxon>
        <taxon>Pseudomonadota</taxon>
        <taxon>Gammaproteobacteria</taxon>
        <taxon>Alteromonadales</taxon>
        <taxon>Shewanellaceae</taxon>
        <taxon>Shewanella</taxon>
    </lineage>
</organism>
<keyword evidence="4" id="KW-0479">Metal-binding</keyword>
<evidence type="ECO:0000313" key="13">
    <source>
        <dbReference type="Proteomes" id="UP000254069"/>
    </source>
</evidence>
<comment type="function">
    <text evidence="7">Supplies octaprenyl diphosphate, the precursor for the side chain of the isoprenoid quinones ubiquinone and menaquinone.</text>
</comment>
<evidence type="ECO:0000256" key="10">
    <source>
        <dbReference type="ARBA" id="ARBA00079637"/>
    </source>
</evidence>
<dbReference type="Proteomes" id="UP000254069">
    <property type="component" value="Unassembled WGS sequence"/>
</dbReference>
<comment type="similarity">
    <text evidence="2">Belongs to the FPP/GGPP synthase family.</text>
</comment>
<dbReference type="InterPro" id="IPR000092">
    <property type="entry name" value="Polyprenyl_synt"/>
</dbReference>
<dbReference type="Gene3D" id="1.10.600.10">
    <property type="entry name" value="Farnesyl Diphosphate Synthase"/>
    <property type="match status" value="1"/>
</dbReference>
<keyword evidence="5" id="KW-0460">Magnesium</keyword>
<evidence type="ECO:0000256" key="4">
    <source>
        <dbReference type="ARBA" id="ARBA00022723"/>
    </source>
</evidence>
<evidence type="ECO:0000313" key="12">
    <source>
        <dbReference type="EMBL" id="SUI78951.1"/>
    </source>
</evidence>
<name>A0A380AE84_9GAMM</name>
<dbReference type="GO" id="GO:0106350">
    <property type="term" value="F:all-trans-octaprenyl-diphosphate synthase activity"/>
    <property type="evidence" value="ECO:0007669"/>
    <property type="project" value="UniProtKB-EC"/>
</dbReference>
<evidence type="ECO:0000256" key="6">
    <source>
        <dbReference type="ARBA" id="ARBA00051506"/>
    </source>
</evidence>
<dbReference type="AlphaFoldDB" id="A0A380AE84"/>
<evidence type="ECO:0000256" key="3">
    <source>
        <dbReference type="ARBA" id="ARBA00022679"/>
    </source>
</evidence>